<keyword evidence="6 13" id="KW-0418">Kinase</keyword>
<dbReference type="PANTHER" id="PTHR24421:SF10">
    <property type="entry name" value="NITRATE_NITRITE SENSOR PROTEIN NARQ"/>
    <property type="match status" value="1"/>
</dbReference>
<reference evidence="13" key="1">
    <citation type="submission" date="2022-06" db="EMBL/GenBank/DDBJ databases">
        <title>Genomic Encyclopedia of Archaeal and Bacterial Type Strains, Phase II (KMG-II): from individual species to whole genera.</title>
        <authorList>
            <person name="Goeker M."/>
        </authorList>
    </citation>
    <scope>NUCLEOTIDE SEQUENCE</scope>
    <source>
        <strain evidence="13">DSM 43935</strain>
    </source>
</reference>
<organism evidence="13 14">
    <name type="scientific">Goodfellowiella coeruleoviolacea</name>
    <dbReference type="NCBI Taxonomy" id="334858"/>
    <lineage>
        <taxon>Bacteria</taxon>
        <taxon>Bacillati</taxon>
        <taxon>Actinomycetota</taxon>
        <taxon>Actinomycetes</taxon>
        <taxon>Pseudonocardiales</taxon>
        <taxon>Pseudonocardiaceae</taxon>
        <taxon>Goodfellowiella</taxon>
    </lineage>
</organism>
<feature type="transmembrane region" description="Helical" evidence="10">
    <location>
        <begin position="20"/>
        <end position="39"/>
    </location>
</feature>
<evidence type="ECO:0000313" key="13">
    <source>
        <dbReference type="EMBL" id="MCP2167079.1"/>
    </source>
</evidence>
<feature type="transmembrane region" description="Helical" evidence="10">
    <location>
        <begin position="103"/>
        <end position="121"/>
    </location>
</feature>
<keyword evidence="7" id="KW-0067">ATP-binding</keyword>
<dbReference type="RefSeq" id="WP_253773604.1">
    <property type="nucleotide sequence ID" value="NZ_JAMTCK010000009.1"/>
</dbReference>
<feature type="transmembrane region" description="Helical" evidence="10">
    <location>
        <begin position="411"/>
        <end position="435"/>
    </location>
</feature>
<evidence type="ECO:0000256" key="10">
    <source>
        <dbReference type="SAM" id="Phobius"/>
    </source>
</evidence>
<evidence type="ECO:0000259" key="12">
    <source>
        <dbReference type="Pfam" id="PF07730"/>
    </source>
</evidence>
<evidence type="ECO:0000259" key="11">
    <source>
        <dbReference type="Pfam" id="PF02518"/>
    </source>
</evidence>
<keyword evidence="8" id="KW-0902">Two-component regulatory system</keyword>
<feature type="region of interest" description="Disordered" evidence="9">
    <location>
        <begin position="327"/>
        <end position="349"/>
    </location>
</feature>
<evidence type="ECO:0000256" key="9">
    <source>
        <dbReference type="SAM" id="MobiDB-lite"/>
    </source>
</evidence>
<evidence type="ECO:0000256" key="2">
    <source>
        <dbReference type="ARBA" id="ARBA00012438"/>
    </source>
</evidence>
<feature type="transmembrane region" description="Helical" evidence="10">
    <location>
        <begin position="46"/>
        <end position="62"/>
    </location>
</feature>
<dbReference type="Gene3D" id="3.30.565.10">
    <property type="entry name" value="Histidine kinase-like ATPase, C-terminal domain"/>
    <property type="match status" value="1"/>
</dbReference>
<comment type="catalytic activity">
    <reaction evidence="1">
        <text>ATP + protein L-histidine = ADP + protein N-phospho-L-histidine.</text>
        <dbReference type="EC" id="2.7.13.3"/>
    </reaction>
</comment>
<keyword evidence="5" id="KW-0547">Nucleotide-binding</keyword>
<dbReference type="SUPFAM" id="SSF55874">
    <property type="entry name" value="ATPase domain of HSP90 chaperone/DNA topoisomerase II/histidine kinase"/>
    <property type="match status" value="1"/>
</dbReference>
<dbReference type="PANTHER" id="PTHR24421">
    <property type="entry name" value="NITRATE/NITRITE SENSOR PROTEIN NARX-RELATED"/>
    <property type="match status" value="1"/>
</dbReference>
<dbReference type="EC" id="2.7.13.3" evidence="2"/>
<dbReference type="Pfam" id="PF07730">
    <property type="entry name" value="HisKA_3"/>
    <property type="match status" value="1"/>
</dbReference>
<feature type="domain" description="Signal transduction histidine kinase subgroup 3 dimerisation and phosphoacceptor" evidence="12">
    <location>
        <begin position="183"/>
        <end position="247"/>
    </location>
</feature>
<feature type="domain" description="Histidine kinase/HSP90-like ATPase" evidence="11">
    <location>
        <begin position="292"/>
        <end position="380"/>
    </location>
</feature>
<dbReference type="EMBL" id="JAMTCK010000009">
    <property type="protein sequence ID" value="MCP2167079.1"/>
    <property type="molecule type" value="Genomic_DNA"/>
</dbReference>
<evidence type="ECO:0000256" key="6">
    <source>
        <dbReference type="ARBA" id="ARBA00022777"/>
    </source>
</evidence>
<dbReference type="GO" id="GO:0016020">
    <property type="term" value="C:membrane"/>
    <property type="evidence" value="ECO:0007669"/>
    <property type="project" value="InterPro"/>
</dbReference>
<dbReference type="InterPro" id="IPR011712">
    <property type="entry name" value="Sig_transdc_His_kin_sub3_dim/P"/>
</dbReference>
<dbReference type="Proteomes" id="UP001206128">
    <property type="component" value="Unassembled WGS sequence"/>
</dbReference>
<evidence type="ECO:0000256" key="4">
    <source>
        <dbReference type="ARBA" id="ARBA00022679"/>
    </source>
</evidence>
<evidence type="ECO:0000256" key="3">
    <source>
        <dbReference type="ARBA" id="ARBA00022553"/>
    </source>
</evidence>
<evidence type="ECO:0000256" key="5">
    <source>
        <dbReference type="ARBA" id="ARBA00022741"/>
    </source>
</evidence>
<sequence>MRRLELRAIVTPLPAGRLTVGRLLLDTGLWLVLVASFLIDVEGRELTLVIGALATALMIVLARRLPLVALVVSAVAAAVEWRYLPALLAMSYLAGRRLSTGRAALAVFPLVVLLGSVVVVLSRSADLYSWVLRVGEFVVFGVFPWLIGRYRRQQVQLISAGWERAAQLEEQQRIVAEEARLRERARIAHDMHDSLGHQLSLAALMASSLEVASDLDERHRRTATTLREGIAVATAQMREIIDLLRDAGDPVPMTPSDERIGDLVARAAAAGVAVELVVEGDAEDMEPMRYRAAYRTVQEAITNATKHAPGAEVTVVLRALPDETQVVVTNGPPTEPARTPPSSGGRGLTGLRERVRLVGGTLRAGEHEGGFQVLVRLPRTTDAIGDGSGFEADDKVADEFGRAKHGVRVRLAMAFLAPIALGALVLAVLMGFYAYDTFNSVLPPDSFQRLELGSTRSQVADVLPDRQVPERGFGPEPPAPEGSTCEYYRSAAGFVPTVFDVYRLCFREDRLVGKDVLVRTGQQAEQ</sequence>
<dbReference type="AlphaFoldDB" id="A0AAE3GGS8"/>
<keyword evidence="4" id="KW-0808">Transferase</keyword>
<evidence type="ECO:0000256" key="8">
    <source>
        <dbReference type="ARBA" id="ARBA00023012"/>
    </source>
</evidence>
<dbReference type="Pfam" id="PF02518">
    <property type="entry name" value="HATPase_c"/>
    <property type="match status" value="1"/>
</dbReference>
<keyword evidence="10" id="KW-0472">Membrane</keyword>
<evidence type="ECO:0000313" key="14">
    <source>
        <dbReference type="Proteomes" id="UP001206128"/>
    </source>
</evidence>
<accession>A0AAE3GGS8</accession>
<evidence type="ECO:0000256" key="1">
    <source>
        <dbReference type="ARBA" id="ARBA00000085"/>
    </source>
</evidence>
<name>A0AAE3GGS8_9PSEU</name>
<keyword evidence="10" id="KW-1133">Transmembrane helix</keyword>
<keyword evidence="14" id="KW-1185">Reference proteome</keyword>
<dbReference type="GO" id="GO:0005524">
    <property type="term" value="F:ATP binding"/>
    <property type="evidence" value="ECO:0007669"/>
    <property type="project" value="UniProtKB-KW"/>
</dbReference>
<dbReference type="GO" id="GO:0046983">
    <property type="term" value="F:protein dimerization activity"/>
    <property type="evidence" value="ECO:0007669"/>
    <property type="project" value="InterPro"/>
</dbReference>
<dbReference type="InterPro" id="IPR050482">
    <property type="entry name" value="Sensor_HK_TwoCompSys"/>
</dbReference>
<comment type="caution">
    <text evidence="13">The sequence shown here is derived from an EMBL/GenBank/DDBJ whole genome shotgun (WGS) entry which is preliminary data.</text>
</comment>
<evidence type="ECO:0000256" key="7">
    <source>
        <dbReference type="ARBA" id="ARBA00022840"/>
    </source>
</evidence>
<dbReference type="GO" id="GO:0000155">
    <property type="term" value="F:phosphorelay sensor kinase activity"/>
    <property type="evidence" value="ECO:0007669"/>
    <property type="project" value="InterPro"/>
</dbReference>
<keyword evidence="10" id="KW-0812">Transmembrane</keyword>
<keyword evidence="3" id="KW-0597">Phosphoprotein</keyword>
<protein>
    <recommendedName>
        <fullName evidence="2">histidine kinase</fullName>
        <ecNumber evidence="2">2.7.13.3</ecNumber>
    </recommendedName>
</protein>
<dbReference type="InterPro" id="IPR036890">
    <property type="entry name" value="HATPase_C_sf"/>
</dbReference>
<dbReference type="CDD" id="cd16917">
    <property type="entry name" value="HATPase_UhpB-NarQ-NarX-like"/>
    <property type="match status" value="1"/>
</dbReference>
<dbReference type="Gene3D" id="1.20.5.1930">
    <property type="match status" value="1"/>
</dbReference>
<proteinExistence type="predicted"/>
<feature type="transmembrane region" description="Helical" evidence="10">
    <location>
        <begin position="127"/>
        <end position="147"/>
    </location>
</feature>
<gene>
    <name evidence="13" type="ORF">LX83_003952</name>
</gene>
<dbReference type="InterPro" id="IPR003594">
    <property type="entry name" value="HATPase_dom"/>
</dbReference>